<dbReference type="SUPFAM" id="SSF56112">
    <property type="entry name" value="Protein kinase-like (PK-like)"/>
    <property type="match status" value="1"/>
</dbReference>
<comment type="caution">
    <text evidence="3">The sequence shown here is derived from an EMBL/GenBank/DDBJ whole genome shotgun (WGS) entry which is preliminary data.</text>
</comment>
<keyword evidence="4" id="KW-1185">Reference proteome</keyword>
<feature type="region of interest" description="Disordered" evidence="1">
    <location>
        <begin position="238"/>
        <end position="257"/>
    </location>
</feature>
<proteinExistence type="predicted"/>
<dbReference type="EMBL" id="MU069504">
    <property type="protein sequence ID" value="KAF5840767.1"/>
    <property type="molecule type" value="Genomic_DNA"/>
</dbReference>
<evidence type="ECO:0000313" key="3">
    <source>
        <dbReference type="EMBL" id="KAF5840767.1"/>
    </source>
</evidence>
<keyword evidence="2" id="KW-0472">Membrane</keyword>
<gene>
    <name evidence="3" type="ORF">DUNSADRAFT_15625</name>
</gene>
<reference evidence="3" key="1">
    <citation type="submission" date="2017-08" db="EMBL/GenBank/DDBJ databases">
        <authorList>
            <person name="Polle J.E."/>
            <person name="Barry K."/>
            <person name="Cushman J."/>
            <person name="Schmutz J."/>
            <person name="Tran D."/>
            <person name="Hathwaick L.T."/>
            <person name="Yim W.C."/>
            <person name="Jenkins J."/>
            <person name="Mckie-Krisberg Z.M."/>
            <person name="Prochnik S."/>
            <person name="Lindquist E."/>
            <person name="Dockter R.B."/>
            <person name="Adam C."/>
            <person name="Molina H."/>
            <person name="Bunkerborg J."/>
            <person name="Jin E."/>
            <person name="Buchheim M."/>
            <person name="Magnuson J."/>
        </authorList>
    </citation>
    <scope>NUCLEOTIDE SEQUENCE</scope>
    <source>
        <strain evidence="3">CCAP 19/18</strain>
    </source>
</reference>
<dbReference type="InterPro" id="IPR011009">
    <property type="entry name" value="Kinase-like_dom_sf"/>
</dbReference>
<dbReference type="Proteomes" id="UP000815325">
    <property type="component" value="Unassembled WGS sequence"/>
</dbReference>
<evidence type="ECO:0000313" key="4">
    <source>
        <dbReference type="Proteomes" id="UP000815325"/>
    </source>
</evidence>
<organism evidence="3 4">
    <name type="scientific">Dunaliella salina</name>
    <name type="common">Green alga</name>
    <name type="synonym">Protococcus salinus</name>
    <dbReference type="NCBI Taxonomy" id="3046"/>
    <lineage>
        <taxon>Eukaryota</taxon>
        <taxon>Viridiplantae</taxon>
        <taxon>Chlorophyta</taxon>
        <taxon>core chlorophytes</taxon>
        <taxon>Chlorophyceae</taxon>
        <taxon>CS clade</taxon>
        <taxon>Chlamydomonadales</taxon>
        <taxon>Dunaliellaceae</taxon>
        <taxon>Dunaliella</taxon>
    </lineage>
</organism>
<sequence>MTLQSIWTHGHPRRAPLQCKLTVSTAIIDTSHGMTLWSMWTRARCDLAVPCLQLRKGWRLTHVARSCGACGRASLCIAGQPCPTCAGDHAIHTRVGGIMPYLCRSIVPYLRVALLVNRAIPLLARTQVDIYSYGMIMQSMWTRIALSCMSTLCAVLMPYLCLLARSMWTRIALSCMSTLCGCADWDGLFPGKAPSEPAEGWRDLLERCWLQDPQQRPDFTDVTVTMLNMFKANKIAKRAAREKEKEQQQQRQQQGQQ</sequence>
<name>A0ABQ7H1P9_DUNSA</name>
<evidence type="ECO:0000256" key="2">
    <source>
        <dbReference type="SAM" id="Phobius"/>
    </source>
</evidence>
<protein>
    <recommendedName>
        <fullName evidence="5">Serine-threonine/tyrosine-protein kinase catalytic domain-containing protein</fullName>
    </recommendedName>
</protein>
<accession>A0ABQ7H1P9</accession>
<feature type="compositionally biased region" description="Basic and acidic residues" evidence="1">
    <location>
        <begin position="239"/>
        <end position="248"/>
    </location>
</feature>
<keyword evidence="2" id="KW-0812">Transmembrane</keyword>
<keyword evidence="2" id="KW-1133">Transmembrane helix</keyword>
<dbReference type="Gene3D" id="1.10.510.10">
    <property type="entry name" value="Transferase(Phosphotransferase) domain 1"/>
    <property type="match status" value="1"/>
</dbReference>
<evidence type="ECO:0008006" key="5">
    <source>
        <dbReference type="Google" id="ProtNLM"/>
    </source>
</evidence>
<feature type="transmembrane region" description="Helical" evidence="2">
    <location>
        <begin position="144"/>
        <end position="168"/>
    </location>
</feature>
<evidence type="ECO:0000256" key="1">
    <source>
        <dbReference type="SAM" id="MobiDB-lite"/>
    </source>
</evidence>